<comment type="subcellular location">
    <subcellularLocation>
        <location evidence="1">Cell junction</location>
    </subcellularLocation>
</comment>
<dbReference type="InterPro" id="IPR001452">
    <property type="entry name" value="SH3_domain"/>
</dbReference>
<proteinExistence type="predicted"/>
<dbReference type="InterPro" id="IPR003127">
    <property type="entry name" value="SoHo_dom"/>
</dbReference>
<feature type="region of interest" description="Disordered" evidence="6">
    <location>
        <begin position="191"/>
        <end position="232"/>
    </location>
</feature>
<evidence type="ECO:0000256" key="1">
    <source>
        <dbReference type="ARBA" id="ARBA00004282"/>
    </source>
</evidence>
<dbReference type="PROSITE" id="PS50002">
    <property type="entry name" value="SH3"/>
    <property type="match status" value="3"/>
</dbReference>
<evidence type="ECO:0000256" key="5">
    <source>
        <dbReference type="PROSITE-ProRule" id="PRU00192"/>
    </source>
</evidence>
<evidence type="ECO:0000256" key="6">
    <source>
        <dbReference type="SAM" id="MobiDB-lite"/>
    </source>
</evidence>
<protein>
    <submittedName>
        <fullName evidence="9">Putative sorbin and sh3 domain-containing protein</fullName>
    </submittedName>
</protein>
<evidence type="ECO:0000256" key="4">
    <source>
        <dbReference type="ARBA" id="ARBA00022949"/>
    </source>
</evidence>
<dbReference type="InterPro" id="IPR036028">
    <property type="entry name" value="SH3-like_dom_sf"/>
</dbReference>
<keyword evidence="3" id="KW-0677">Repeat</keyword>
<dbReference type="AlphaFoldDB" id="A0A2M4BDM2"/>
<dbReference type="SMART" id="SM00326">
    <property type="entry name" value="SH3"/>
    <property type="match status" value="3"/>
</dbReference>
<dbReference type="FunFam" id="2.30.30.40:FF:000001">
    <property type="entry name" value="Sorbin and SH3 domain-containing protein 1 isoform 2"/>
    <property type="match status" value="1"/>
</dbReference>
<feature type="compositionally biased region" description="Low complexity" evidence="6">
    <location>
        <begin position="126"/>
        <end position="140"/>
    </location>
</feature>
<dbReference type="PRINTS" id="PR00452">
    <property type="entry name" value="SH3DOMAIN"/>
</dbReference>
<feature type="compositionally biased region" description="Pro residues" evidence="6">
    <location>
        <begin position="498"/>
        <end position="511"/>
    </location>
</feature>
<feature type="domain" description="SH3" evidence="7">
    <location>
        <begin position="693"/>
        <end position="752"/>
    </location>
</feature>
<dbReference type="GO" id="GO:0070161">
    <property type="term" value="C:anchoring junction"/>
    <property type="evidence" value="ECO:0007669"/>
    <property type="project" value="UniProtKB-SubCell"/>
</dbReference>
<dbReference type="InterPro" id="IPR050384">
    <property type="entry name" value="Endophilin_SH3RF"/>
</dbReference>
<dbReference type="CDD" id="cd11781">
    <property type="entry name" value="SH3_Sorbs_1"/>
    <property type="match status" value="1"/>
</dbReference>
<sequence length="867" mass="97566">MQVTKLDMITETDTTIKIGPKFKANSSNLGVWSPYNRSTEVLTKEELAERTSNSKASEPLQPVWVPRSAPPSPAPERREFRPIGYESPTPSRRALASPSPAVVAAPWTQPGYTPPLAVSDLKLNPSSNASSSIRSGISNSTPPQPQGHGQQVRFTSQPRSVAVTVQKEPTINSLLKTKDGKAAVVGDAEMAADRQTSATTVTKRTTSSHHQQQLGGSPNRIVSPAPRTGYSSSETQNEAVQNHMMQQTVHKVAGIGPTTREGMPLTLRSEIEEGNRDKWYKQMYQTLHKAHDDDDYVTVRYKTRRGYPYKSSGYQSEPEPNYDSDYTIKYSTLDRRRTPIGLSPTSYNKFNTQQQSTQHNQPIKSGSTLYKNHPGRIENYTPGRSSISEKESKAWWDEVMDIFNGQLEHQRLTTSKTYTEGNLSRALKEQGYESDSTLVFRKREPLVSAALSPVEQKQYYKTMQAGGEIPLQGFRKPAPEKPKEPHLTFPSSPMKGAPTPPPPPPPIPLLPSSPIAISSNGAESPRRYIESDVNIHYKTPIRFEYKEPIPDDELAYRQAEHMRRVYQEERRRKYINELEDMHSRRHADNILPSQKSPIPLNRYDDFAADLSPKPLHQQQPKTIARALYNFQGQSIRELSFRKGDIIYLRRQIDKNWYEGEHNATVGLLPANYIEILTKDNATLNVKPLPKKPTREGKARAKFNFTAQTAVELSLLKGELVTLTRRVDENWFEGKIGSKKGIFPVSYVEILTDIDGAESYEIEPIAKSATQTFSTHYGTTHSNGRVSPGIVRETKTVQKTEVLHVDTSNEPISYRALYNYKPQNTDELELHEGDIVYVLEKCDDGWYVGTSARTGCFGTFPGNYVNKL</sequence>
<accession>A0A2M4BDM2</accession>
<feature type="compositionally biased region" description="Low complexity" evidence="6">
    <location>
        <begin position="196"/>
        <end position="205"/>
    </location>
</feature>
<dbReference type="PANTHER" id="PTHR14167">
    <property type="entry name" value="SH3 DOMAIN-CONTAINING"/>
    <property type="match status" value="1"/>
</dbReference>
<name>A0A2M4BDM2_9DIPT</name>
<dbReference type="CDD" id="cd11780">
    <property type="entry name" value="SH3_Sorbs_3"/>
    <property type="match status" value="1"/>
</dbReference>
<keyword evidence="2 5" id="KW-0728">SH3 domain</keyword>
<feature type="domain" description="SH3" evidence="7">
    <location>
        <begin position="619"/>
        <end position="678"/>
    </location>
</feature>
<dbReference type="SMART" id="SM00459">
    <property type="entry name" value="Sorb"/>
    <property type="match status" value="1"/>
</dbReference>
<evidence type="ECO:0000313" key="9">
    <source>
        <dbReference type="EMBL" id="MBW51061.1"/>
    </source>
</evidence>
<feature type="region of interest" description="Disordered" evidence="6">
    <location>
        <begin position="45"/>
        <end position="101"/>
    </location>
</feature>
<reference evidence="9" key="1">
    <citation type="submission" date="2018-01" db="EMBL/GenBank/DDBJ databases">
        <title>An insight into the sialome of Amazonian anophelines.</title>
        <authorList>
            <person name="Ribeiro J.M."/>
            <person name="Scarpassa V."/>
            <person name="Calvo E."/>
        </authorList>
    </citation>
    <scope>NUCLEOTIDE SEQUENCE</scope>
    <source>
        <tissue evidence="9">Salivary glands</tissue>
    </source>
</reference>
<dbReference type="PROSITE" id="PS50831">
    <property type="entry name" value="SOHO"/>
    <property type="match status" value="1"/>
</dbReference>
<organism evidence="9">
    <name type="scientific">Anopheles marajoara</name>
    <dbReference type="NCBI Taxonomy" id="58244"/>
    <lineage>
        <taxon>Eukaryota</taxon>
        <taxon>Metazoa</taxon>
        <taxon>Ecdysozoa</taxon>
        <taxon>Arthropoda</taxon>
        <taxon>Hexapoda</taxon>
        <taxon>Insecta</taxon>
        <taxon>Pterygota</taxon>
        <taxon>Neoptera</taxon>
        <taxon>Endopterygota</taxon>
        <taxon>Diptera</taxon>
        <taxon>Nematocera</taxon>
        <taxon>Culicoidea</taxon>
        <taxon>Culicidae</taxon>
        <taxon>Anophelinae</taxon>
        <taxon>Anopheles</taxon>
    </lineage>
</organism>
<keyword evidence="4" id="KW-0965">Cell junction</keyword>
<dbReference type="EMBL" id="GGFJ01001920">
    <property type="protein sequence ID" value="MBW51061.1"/>
    <property type="molecule type" value="Transcribed_RNA"/>
</dbReference>
<dbReference type="CDD" id="cd11782">
    <property type="entry name" value="SH3_Sorbs_2"/>
    <property type="match status" value="1"/>
</dbReference>
<feature type="domain" description="SH3" evidence="7">
    <location>
        <begin position="808"/>
        <end position="867"/>
    </location>
</feature>
<feature type="region of interest" description="Disordered" evidence="6">
    <location>
        <begin position="470"/>
        <end position="524"/>
    </location>
</feature>
<evidence type="ECO:0000259" key="8">
    <source>
        <dbReference type="PROSITE" id="PS50831"/>
    </source>
</evidence>
<feature type="domain" description="SoHo" evidence="8">
    <location>
        <begin position="246"/>
        <end position="308"/>
    </location>
</feature>
<dbReference type="SUPFAM" id="SSF50044">
    <property type="entry name" value="SH3-domain"/>
    <property type="match status" value="3"/>
</dbReference>
<dbReference type="PRINTS" id="PR00499">
    <property type="entry name" value="P67PHOX"/>
</dbReference>
<feature type="region of interest" description="Disordered" evidence="6">
    <location>
        <begin position="352"/>
        <end position="384"/>
    </location>
</feature>
<feature type="region of interest" description="Disordered" evidence="6">
    <location>
        <begin position="118"/>
        <end position="152"/>
    </location>
</feature>
<evidence type="ECO:0000256" key="3">
    <source>
        <dbReference type="ARBA" id="ARBA00022737"/>
    </source>
</evidence>
<dbReference type="Gene3D" id="2.30.30.40">
    <property type="entry name" value="SH3 Domains"/>
    <property type="match status" value="3"/>
</dbReference>
<evidence type="ECO:0000256" key="2">
    <source>
        <dbReference type="ARBA" id="ARBA00022443"/>
    </source>
</evidence>
<evidence type="ECO:0000259" key="7">
    <source>
        <dbReference type="PROSITE" id="PS50002"/>
    </source>
</evidence>
<dbReference type="Pfam" id="PF14604">
    <property type="entry name" value="SH3_9"/>
    <property type="match status" value="3"/>
</dbReference>
<dbReference type="PANTHER" id="PTHR14167:SF116">
    <property type="entry name" value="CAP, ISOFORM AC"/>
    <property type="match status" value="1"/>
</dbReference>
<feature type="compositionally biased region" description="Polar residues" evidence="6">
    <location>
        <begin position="352"/>
        <end position="370"/>
    </location>
</feature>
<feature type="compositionally biased region" description="Basic and acidic residues" evidence="6">
    <location>
        <begin position="477"/>
        <end position="486"/>
    </location>
</feature>